<reference evidence="6" key="1">
    <citation type="submission" date="2021-11" db="EMBL/GenBank/DDBJ databases">
        <title>A Novel Adlercreutzia Species, isolated from a Allomyrina dichotoma larva feces.</title>
        <authorList>
            <person name="Suh M.K."/>
        </authorList>
    </citation>
    <scope>NUCLEOTIDE SEQUENCE</scope>
    <source>
        <strain evidence="6">JBNU-10</strain>
    </source>
</reference>
<evidence type="ECO:0000256" key="2">
    <source>
        <dbReference type="SAM" id="MobiDB-lite"/>
    </source>
</evidence>
<dbReference type="Gene3D" id="3.40.630.190">
    <property type="entry name" value="LCP protein"/>
    <property type="match status" value="1"/>
</dbReference>
<dbReference type="RefSeq" id="WP_242165949.1">
    <property type="nucleotide sequence ID" value="NZ_JAJMLW010000003.1"/>
</dbReference>
<name>A0ABS9WI63_9ACTN</name>
<dbReference type="PANTHER" id="PTHR33392">
    <property type="entry name" value="POLYISOPRENYL-TEICHOIC ACID--PEPTIDOGLYCAN TEICHOIC ACID TRANSFERASE TAGU"/>
    <property type="match status" value="1"/>
</dbReference>
<gene>
    <name evidence="6" type="ORF">LPT13_09380</name>
</gene>
<dbReference type="EMBL" id="JAJMLW010000003">
    <property type="protein sequence ID" value="MCI2242560.1"/>
    <property type="molecule type" value="Genomic_DNA"/>
</dbReference>
<proteinExistence type="inferred from homology"/>
<accession>A0ABS9WI63</accession>
<comment type="similarity">
    <text evidence="1">Belongs to the LytR/CpsA/Psr (LCP) family.</text>
</comment>
<evidence type="ECO:0000256" key="1">
    <source>
        <dbReference type="ARBA" id="ARBA00006068"/>
    </source>
</evidence>
<dbReference type="InterPro" id="IPR027381">
    <property type="entry name" value="LytR/CpsA/Psr_C"/>
</dbReference>
<evidence type="ECO:0000313" key="7">
    <source>
        <dbReference type="Proteomes" id="UP001430755"/>
    </source>
</evidence>
<dbReference type="Pfam" id="PF13399">
    <property type="entry name" value="LytR_C"/>
    <property type="match status" value="1"/>
</dbReference>
<keyword evidence="3" id="KW-0812">Transmembrane</keyword>
<dbReference type="Proteomes" id="UP001430755">
    <property type="component" value="Unassembled WGS sequence"/>
</dbReference>
<dbReference type="Pfam" id="PF03816">
    <property type="entry name" value="LytR_cpsA_psr"/>
    <property type="match status" value="1"/>
</dbReference>
<dbReference type="Gene3D" id="3.30.70.2390">
    <property type="match status" value="1"/>
</dbReference>
<evidence type="ECO:0000256" key="3">
    <source>
        <dbReference type="SAM" id="Phobius"/>
    </source>
</evidence>
<evidence type="ECO:0000259" key="5">
    <source>
        <dbReference type="Pfam" id="PF13399"/>
    </source>
</evidence>
<keyword evidence="3" id="KW-1133">Transmembrane helix</keyword>
<feature type="domain" description="LytR/CpsA/Psr regulator C-terminal" evidence="5">
    <location>
        <begin position="412"/>
        <end position="502"/>
    </location>
</feature>
<dbReference type="InterPro" id="IPR004474">
    <property type="entry name" value="LytR_CpsA_psr"/>
</dbReference>
<feature type="region of interest" description="Disordered" evidence="2">
    <location>
        <begin position="1"/>
        <end position="56"/>
    </location>
</feature>
<protein>
    <submittedName>
        <fullName evidence="6">LCP family protein</fullName>
    </submittedName>
</protein>
<sequence>MLRRKKRGFSPSQSKRMSRSMHASTIGTHVARDGRAPRAGRPGGRHANAESVEFSNARKRQRAVRGYVDQVTPATSTRESDEAYARRTGRRGYVQEIQHKKRVRRVTFAVAAVALVAVVAVGVGVFTYFASSDSRLSLAHSNASEALVAAGEAEPSYLLAAAELGTATARGGADTESYLLVRLDPANRVLTFLAIPGMTEVRLSDGEAHPLYEATALGGDAELVRAVAALAGVDIAHFGRTDAAGITHLVDIVDGVTVDVAEEVDDPRASTRLIEAGERTLDAQESLAFLRATNYATGIERQAANQVAFSVSLADEALSSEGIGFAARLADMAEWVETDWSSSQIMALGDALRPLGTATVYSGLVPGRVVDRDGQARYVVSDAEWEAMMDAVRAGGSPQEPNADVAALDRASITVEIRNGGGVTGAGAKMGELLTADGYQVTDIGNADDGGVYTETLVVYKDPAYEAAAKAIVADVGAGRVVNGGDFYTFGDNVLVMVGQDWVPVV</sequence>
<evidence type="ECO:0000259" key="4">
    <source>
        <dbReference type="Pfam" id="PF03816"/>
    </source>
</evidence>
<keyword evidence="7" id="KW-1185">Reference proteome</keyword>
<dbReference type="PANTHER" id="PTHR33392:SF6">
    <property type="entry name" value="POLYISOPRENYL-TEICHOIC ACID--PEPTIDOGLYCAN TEICHOIC ACID TRANSFERASE TAGU"/>
    <property type="match status" value="1"/>
</dbReference>
<feature type="compositionally biased region" description="Polar residues" evidence="2">
    <location>
        <begin position="10"/>
        <end position="27"/>
    </location>
</feature>
<feature type="transmembrane region" description="Helical" evidence="3">
    <location>
        <begin position="106"/>
        <end position="130"/>
    </location>
</feature>
<feature type="domain" description="Cell envelope-related transcriptional attenuator" evidence="4">
    <location>
        <begin position="175"/>
        <end position="297"/>
    </location>
</feature>
<dbReference type="InterPro" id="IPR050922">
    <property type="entry name" value="LytR/CpsA/Psr_CW_biosynth"/>
</dbReference>
<organism evidence="6 7">
    <name type="scientific">Adlercreutzia faecimuris</name>
    <dbReference type="NCBI Taxonomy" id="2897341"/>
    <lineage>
        <taxon>Bacteria</taxon>
        <taxon>Bacillati</taxon>
        <taxon>Actinomycetota</taxon>
        <taxon>Coriobacteriia</taxon>
        <taxon>Eggerthellales</taxon>
        <taxon>Eggerthellaceae</taxon>
        <taxon>Adlercreutzia</taxon>
    </lineage>
</organism>
<comment type="caution">
    <text evidence="6">The sequence shown here is derived from an EMBL/GenBank/DDBJ whole genome shotgun (WGS) entry which is preliminary data.</text>
</comment>
<keyword evidence="3" id="KW-0472">Membrane</keyword>
<evidence type="ECO:0000313" key="6">
    <source>
        <dbReference type="EMBL" id="MCI2242560.1"/>
    </source>
</evidence>